<dbReference type="InterPro" id="IPR009091">
    <property type="entry name" value="RCC1/BLIP-II"/>
</dbReference>
<dbReference type="Proteomes" id="UP001152797">
    <property type="component" value="Unassembled WGS sequence"/>
</dbReference>
<reference evidence="6 7" key="2">
    <citation type="submission" date="2024-05" db="EMBL/GenBank/DDBJ databases">
        <authorList>
            <person name="Chen Y."/>
            <person name="Shah S."/>
            <person name="Dougan E. K."/>
            <person name="Thang M."/>
            <person name="Chan C."/>
        </authorList>
    </citation>
    <scope>NUCLEOTIDE SEQUENCE [LARGE SCALE GENOMIC DNA]</scope>
</reference>
<dbReference type="SMART" id="SM00248">
    <property type="entry name" value="ANK"/>
    <property type="match status" value="5"/>
</dbReference>
<gene>
    <name evidence="5" type="ORF">C1SCF055_LOCUS34876</name>
</gene>
<evidence type="ECO:0000313" key="6">
    <source>
        <dbReference type="EMBL" id="CAL4796836.1"/>
    </source>
</evidence>
<dbReference type="AlphaFoldDB" id="A0A9P1GGL3"/>
<name>A0A9P1GGL3_9DINO</name>
<keyword evidence="7" id="KW-1185">Reference proteome</keyword>
<dbReference type="SUPFAM" id="SSF50985">
    <property type="entry name" value="RCC1/BLIP-II"/>
    <property type="match status" value="1"/>
</dbReference>
<evidence type="ECO:0000313" key="7">
    <source>
        <dbReference type="Proteomes" id="UP001152797"/>
    </source>
</evidence>
<dbReference type="EMBL" id="CAMXCT030004555">
    <property type="protein sequence ID" value="CAL4796836.1"/>
    <property type="molecule type" value="Genomic_DNA"/>
</dbReference>
<evidence type="ECO:0000256" key="3">
    <source>
        <dbReference type="PROSITE-ProRule" id="PRU00023"/>
    </source>
</evidence>
<evidence type="ECO:0000256" key="2">
    <source>
        <dbReference type="ARBA" id="ARBA00023043"/>
    </source>
</evidence>
<dbReference type="PROSITE" id="PS50088">
    <property type="entry name" value="ANK_REPEAT"/>
    <property type="match status" value="1"/>
</dbReference>
<organism evidence="5">
    <name type="scientific">Cladocopium goreaui</name>
    <dbReference type="NCBI Taxonomy" id="2562237"/>
    <lineage>
        <taxon>Eukaryota</taxon>
        <taxon>Sar</taxon>
        <taxon>Alveolata</taxon>
        <taxon>Dinophyceae</taxon>
        <taxon>Suessiales</taxon>
        <taxon>Symbiodiniaceae</taxon>
        <taxon>Cladocopium</taxon>
    </lineage>
</organism>
<dbReference type="Gene3D" id="2.130.10.30">
    <property type="entry name" value="Regulator of chromosome condensation 1/beta-lactamase-inhibitor protein II"/>
    <property type="match status" value="1"/>
</dbReference>
<dbReference type="Pfam" id="PF12796">
    <property type="entry name" value="Ank_2"/>
    <property type="match status" value="1"/>
</dbReference>
<keyword evidence="1" id="KW-0677">Repeat</keyword>
<dbReference type="OrthoDB" id="410429at2759"/>
<feature type="repeat" description="ANK" evidence="3">
    <location>
        <begin position="431"/>
        <end position="463"/>
    </location>
</feature>
<dbReference type="Gene3D" id="1.25.40.20">
    <property type="entry name" value="Ankyrin repeat-containing domain"/>
    <property type="match status" value="2"/>
</dbReference>
<protein>
    <submittedName>
        <fullName evidence="6">UDP-N-acetylglucosamine transporter</fullName>
    </submittedName>
</protein>
<dbReference type="InterPro" id="IPR036770">
    <property type="entry name" value="Ankyrin_rpt-contain_sf"/>
</dbReference>
<dbReference type="EMBL" id="CAMXCT010004555">
    <property type="protein sequence ID" value="CAI4009524.1"/>
    <property type="molecule type" value="Genomic_DNA"/>
</dbReference>
<dbReference type="PROSITE" id="PS50297">
    <property type="entry name" value="ANK_REP_REGION"/>
    <property type="match status" value="1"/>
</dbReference>
<evidence type="ECO:0000256" key="4">
    <source>
        <dbReference type="SAM" id="Coils"/>
    </source>
</evidence>
<dbReference type="SUPFAM" id="SSF48403">
    <property type="entry name" value="Ankyrin repeat"/>
    <property type="match status" value="1"/>
</dbReference>
<comment type="caution">
    <text evidence="5">The sequence shown here is derived from an EMBL/GenBank/DDBJ whole genome shotgun (WGS) entry which is preliminary data.</text>
</comment>
<feature type="coiled-coil region" evidence="4">
    <location>
        <begin position="267"/>
        <end position="297"/>
    </location>
</feature>
<dbReference type="InterPro" id="IPR002110">
    <property type="entry name" value="Ankyrin_rpt"/>
</dbReference>
<dbReference type="PANTHER" id="PTHR24198">
    <property type="entry name" value="ANKYRIN REPEAT AND PROTEIN KINASE DOMAIN-CONTAINING PROTEIN"/>
    <property type="match status" value="1"/>
</dbReference>
<dbReference type="PANTHER" id="PTHR24198:SF165">
    <property type="entry name" value="ANKYRIN REPEAT-CONTAINING PROTEIN-RELATED"/>
    <property type="match status" value="1"/>
</dbReference>
<keyword evidence="4" id="KW-0175">Coiled coil</keyword>
<evidence type="ECO:0000256" key="1">
    <source>
        <dbReference type="ARBA" id="ARBA00022737"/>
    </source>
</evidence>
<reference evidence="5" key="1">
    <citation type="submission" date="2022-10" db="EMBL/GenBank/DDBJ databases">
        <authorList>
            <person name="Chen Y."/>
            <person name="Dougan E. K."/>
            <person name="Chan C."/>
            <person name="Rhodes N."/>
            <person name="Thang M."/>
        </authorList>
    </citation>
    <scope>NUCLEOTIDE SEQUENCE</scope>
</reference>
<keyword evidence="2 3" id="KW-0040">ANK repeat</keyword>
<evidence type="ECO:0000313" key="5">
    <source>
        <dbReference type="EMBL" id="CAI4009524.1"/>
    </source>
</evidence>
<accession>A0A9P1GGL3</accession>
<proteinExistence type="predicted"/>
<dbReference type="EMBL" id="CAMXCT020004555">
    <property type="protein sequence ID" value="CAL1162899.1"/>
    <property type="molecule type" value="Genomic_DNA"/>
</dbReference>
<sequence>MYDVVPMIIKPATANTQGSYAELFTQKAVDVFVSHWWGHEFSEFVKALEHAAIELVANELKDREAASLVFWICSFANAQWTVNLGSSLEMSPFERALASRTCKAVVMVMDEQAMPLTRIWCIYEVLRTSVLSLPFYVATKDGVLLGERVQERPRLAQTLLALAERLLQLQPEEAAASNDEDKRMIVDAVSDAVGLPQFALAVQSSLFEILRKAGYALFSKNWVLNFRLLQVHRSASREVYWLHDPKKRHRIRFKRDQPPEMRSAFHRAAQEGDREKLKQLLREDETKLRHIQELKAQEASLRGVTDCYQKRYDIQNQIEHATSQLTVHVDELGQEAIHLAARYSEPQTFQTLVHMGRDPLHARDFLGRLPLHRAAESGDPVMVEAVVAFYRREEILQELDKKQHSALDLAVLSGSVGAVEALGIDASFMEKKRTPLHLAAQWNHVEVLQFLFSRGFALEAVDSDQTRPLHLAARFGHSQAVAKLIGKQSKCKLGKRGKRGKAHLPPFVMMGLSPPGVQAKLKGVTQIHSTHTAFAGSIVNVQGNPYAFAAVTEEGPLVTWGKATLGGDSSVIRESPASHTLFERFIHGSAKEFAAVRYNGSIVTWGAQDGGGDSSAVQSAFATF</sequence>